<gene>
    <name evidence="1" type="ORF">SAMN05216270_11959</name>
</gene>
<organism evidence="1 2">
    <name type="scientific">Glycomyces harbinensis</name>
    <dbReference type="NCBI Taxonomy" id="58114"/>
    <lineage>
        <taxon>Bacteria</taxon>
        <taxon>Bacillati</taxon>
        <taxon>Actinomycetota</taxon>
        <taxon>Actinomycetes</taxon>
        <taxon>Glycomycetales</taxon>
        <taxon>Glycomycetaceae</taxon>
        <taxon>Glycomyces</taxon>
    </lineage>
</organism>
<reference evidence="2" key="1">
    <citation type="submission" date="2016-10" db="EMBL/GenBank/DDBJ databases">
        <authorList>
            <person name="Varghese N."/>
            <person name="Submissions S."/>
        </authorList>
    </citation>
    <scope>NUCLEOTIDE SEQUENCE [LARGE SCALE GENOMIC DNA]</scope>
    <source>
        <strain evidence="2">CGMCC 4.3516</strain>
    </source>
</reference>
<dbReference type="AlphaFoldDB" id="A0A1G7CCM4"/>
<dbReference type="OrthoDB" id="5192595at2"/>
<protein>
    <submittedName>
        <fullName evidence="1">Uncharacterized protein</fullName>
    </submittedName>
</protein>
<evidence type="ECO:0000313" key="2">
    <source>
        <dbReference type="Proteomes" id="UP000198949"/>
    </source>
</evidence>
<dbReference type="EMBL" id="FNAD01000019">
    <property type="protein sequence ID" value="SDE36466.1"/>
    <property type="molecule type" value="Genomic_DNA"/>
</dbReference>
<sequence>MDPMLLSIATAAAGTLAGEAAKGVVAAGRFVKERFSGDAGQELVLLRAETGKVPAETLAAAIERACADDPEFRRELSELAGRPIQVTDQAGQQVKFQNNYYGAGPTNVVQAETINNLHLD</sequence>
<dbReference type="RefSeq" id="WP_091040039.1">
    <property type="nucleotide sequence ID" value="NZ_FNAD01000019.1"/>
</dbReference>
<accession>A0A1G7CCM4</accession>
<name>A0A1G7CCM4_9ACTN</name>
<keyword evidence="2" id="KW-1185">Reference proteome</keyword>
<evidence type="ECO:0000313" key="1">
    <source>
        <dbReference type="EMBL" id="SDE36466.1"/>
    </source>
</evidence>
<dbReference type="STRING" id="58114.SAMN05216270_11959"/>
<proteinExistence type="predicted"/>
<dbReference type="Proteomes" id="UP000198949">
    <property type="component" value="Unassembled WGS sequence"/>
</dbReference>